<keyword evidence="1" id="KW-0489">Methyltransferase</keyword>
<gene>
    <name evidence="1" type="ORF">LCL61_12310</name>
</gene>
<evidence type="ECO:0000313" key="1">
    <source>
        <dbReference type="EMBL" id="WYW16332.1"/>
    </source>
</evidence>
<sequence>MSDGLRGAENVTLCQTCRDIKVRKFLSLGMQPSFHFPANQEELDNEQLWPLELGFCEQCSLVQVMEWVSERILFSGDYHHLAGLTAGYHVHLEELADTLAGLYESGPAGRSVVEFGSNDGSLLDKLADRSFDVLGVDPVGSSAAGNPVVKDYFSSTVADEVASARGKSDIVVALNVFAHVTNLHDVLDGITTILKDDGLFVNESHYLPDLLETLQYDFAYHEHSRYYSLTALDEAFRLHGLEVVKVERIPTHGGSVRVYAGFAGAHEIHESVAEIREYEDTLKLRDSMIYSAFATKVEEHREKLRDLVAELKSTGATVAGASAPGRAVTLFNYCDLGTDDIDVVSEISPRKIGRFFPGTHIPVISQQELCGEDQPDYAILLSWHIADEVITNLRNEGFRGKLIEPLPEPRILDR</sequence>
<keyword evidence="1" id="KW-0808">Transferase</keyword>
<proteinExistence type="predicted"/>
<reference evidence="1" key="1">
    <citation type="submission" date="2023-10" db="EMBL/GenBank/DDBJ databases">
        <title>Whole genome sequencing of actinobacterial strain Amycolatopsis sp. (BCA-696) identifies the underlying plant growth-promoting genes.</title>
        <authorList>
            <person name="Gandham P."/>
            <person name="Vadla N."/>
            <person name="Saji A."/>
            <person name="Srinivas V."/>
            <person name="Ruperao P."/>
            <person name="Selvanayagam S."/>
            <person name="Saxena R.K."/>
            <person name="Rathore A."/>
            <person name="Gopalakrishnan S."/>
            <person name="Thakur V."/>
        </authorList>
    </citation>
    <scope>NUCLEOTIDE SEQUENCE</scope>
    <source>
        <strain evidence="1">BCA-696</strain>
    </source>
</reference>
<evidence type="ECO:0000313" key="2">
    <source>
        <dbReference type="Proteomes" id="UP001456344"/>
    </source>
</evidence>
<name>A0ACD5BAB2_9PSEU</name>
<protein>
    <submittedName>
        <fullName evidence="1">Class I SAM-dependent methyltransferase</fullName>
        <ecNumber evidence="1">2.1.1.-</ecNumber>
    </submittedName>
</protein>
<keyword evidence="2" id="KW-1185">Reference proteome</keyword>
<dbReference type="Proteomes" id="UP001456344">
    <property type="component" value="Chromosome"/>
</dbReference>
<accession>A0ACD5BAB2</accession>
<dbReference type="EMBL" id="CP150484">
    <property type="protein sequence ID" value="WYW16332.1"/>
    <property type="molecule type" value="Genomic_DNA"/>
</dbReference>
<dbReference type="EC" id="2.1.1.-" evidence="1"/>
<organism evidence="1 2">
    <name type="scientific">Amycolatopsis coloradensis</name>
    <dbReference type="NCBI Taxonomy" id="76021"/>
    <lineage>
        <taxon>Bacteria</taxon>
        <taxon>Bacillati</taxon>
        <taxon>Actinomycetota</taxon>
        <taxon>Actinomycetes</taxon>
        <taxon>Pseudonocardiales</taxon>
        <taxon>Pseudonocardiaceae</taxon>
        <taxon>Amycolatopsis</taxon>
    </lineage>
</organism>